<dbReference type="WBParaSite" id="Pan_g16894.t1">
    <property type="protein sequence ID" value="Pan_g16894.t1"/>
    <property type="gene ID" value="Pan_g16894"/>
</dbReference>
<sequence length="273" mass="30410">MNNINNDKGPQNDDTKKKSDNNVSKEKENVNESTAPGVNNLGFSMPRDQSTPQSFPNSNPSKTIRSQMVKDFRDHTEKHFYEKDLAYESLARIKTPEERAKAIESTQCAQMAMGDVFSVLDKVVPIGDKPTDVQSTLHPKTQEKFDDYSKATQGFGLSALRVSWDACNRTLAECMKAYTDPAKFCDEIRRDLPESMEGMLRPEKTPQTSEKTPPVPHEPPVMPRNASHPVASEEESGKSTDEPTTSSTEPDQEMVEDLTPGETESPSNEPAKK</sequence>
<proteinExistence type="predicted"/>
<accession>A0A7E4V5V9</accession>
<evidence type="ECO:0000256" key="1">
    <source>
        <dbReference type="SAM" id="MobiDB-lite"/>
    </source>
</evidence>
<feature type="compositionally biased region" description="Polar residues" evidence="1">
    <location>
        <begin position="262"/>
        <end position="273"/>
    </location>
</feature>
<feature type="region of interest" description="Disordered" evidence="1">
    <location>
        <begin position="195"/>
        <end position="273"/>
    </location>
</feature>
<evidence type="ECO:0000313" key="3">
    <source>
        <dbReference type="Proteomes" id="UP000492821"/>
    </source>
</evidence>
<evidence type="ECO:0000313" key="4">
    <source>
        <dbReference type="WBParaSite" id="Pan_g16894.t1"/>
    </source>
</evidence>
<feature type="domain" description="Transcription factor AP-2 C-terminal" evidence="2">
    <location>
        <begin position="67"/>
        <end position="171"/>
    </location>
</feature>
<dbReference type="Proteomes" id="UP000492821">
    <property type="component" value="Unassembled WGS sequence"/>
</dbReference>
<organism evidence="3 4">
    <name type="scientific">Panagrellus redivivus</name>
    <name type="common">Microworm</name>
    <dbReference type="NCBI Taxonomy" id="6233"/>
    <lineage>
        <taxon>Eukaryota</taxon>
        <taxon>Metazoa</taxon>
        <taxon>Ecdysozoa</taxon>
        <taxon>Nematoda</taxon>
        <taxon>Chromadorea</taxon>
        <taxon>Rhabditida</taxon>
        <taxon>Tylenchina</taxon>
        <taxon>Panagrolaimomorpha</taxon>
        <taxon>Panagrolaimoidea</taxon>
        <taxon>Panagrolaimidae</taxon>
        <taxon>Panagrellus</taxon>
    </lineage>
</organism>
<dbReference type="Pfam" id="PF03299">
    <property type="entry name" value="TF_AP-2"/>
    <property type="match status" value="1"/>
</dbReference>
<evidence type="ECO:0000259" key="2">
    <source>
        <dbReference type="Pfam" id="PF03299"/>
    </source>
</evidence>
<reference evidence="4" key="2">
    <citation type="submission" date="2020-10" db="UniProtKB">
        <authorList>
            <consortium name="WormBaseParasite"/>
        </authorList>
    </citation>
    <scope>IDENTIFICATION</scope>
</reference>
<name>A0A7E4V5V9_PANRE</name>
<protein>
    <submittedName>
        <fullName evidence="4">TF_AP-2 domain-containing protein</fullName>
    </submittedName>
</protein>
<keyword evidence="3" id="KW-1185">Reference proteome</keyword>
<feature type="compositionally biased region" description="Polar residues" evidence="1">
    <location>
        <begin position="47"/>
        <end position="63"/>
    </location>
</feature>
<feature type="region of interest" description="Disordered" evidence="1">
    <location>
        <begin position="1"/>
        <end position="63"/>
    </location>
</feature>
<dbReference type="InterPro" id="IPR013854">
    <property type="entry name" value="TF_AP2_C"/>
</dbReference>
<dbReference type="AlphaFoldDB" id="A0A7E4V5V9"/>
<reference evidence="3" key="1">
    <citation type="journal article" date="2013" name="Genetics">
        <title>The draft genome and transcriptome of Panagrellus redivivus are shaped by the harsh demands of a free-living lifestyle.</title>
        <authorList>
            <person name="Srinivasan J."/>
            <person name="Dillman A.R."/>
            <person name="Macchietto M.G."/>
            <person name="Heikkinen L."/>
            <person name="Lakso M."/>
            <person name="Fracchia K.M."/>
            <person name="Antoshechkin I."/>
            <person name="Mortazavi A."/>
            <person name="Wong G."/>
            <person name="Sternberg P.W."/>
        </authorList>
    </citation>
    <scope>NUCLEOTIDE SEQUENCE [LARGE SCALE GENOMIC DNA]</scope>
    <source>
        <strain evidence="3">MT8872</strain>
    </source>
</reference>
<feature type="compositionally biased region" description="Pro residues" evidence="1">
    <location>
        <begin position="213"/>
        <end position="222"/>
    </location>
</feature>
<feature type="compositionally biased region" description="Basic and acidic residues" evidence="1">
    <location>
        <begin position="10"/>
        <end position="30"/>
    </location>
</feature>